<evidence type="ECO:0000313" key="4">
    <source>
        <dbReference type="Proteomes" id="UP001177003"/>
    </source>
</evidence>
<evidence type="ECO:0000256" key="1">
    <source>
        <dbReference type="SAM" id="Coils"/>
    </source>
</evidence>
<dbReference type="Pfam" id="PF04827">
    <property type="entry name" value="Plant_tran"/>
    <property type="match status" value="1"/>
</dbReference>
<feature type="compositionally biased region" description="Basic and acidic residues" evidence="2">
    <location>
        <begin position="584"/>
        <end position="593"/>
    </location>
</feature>
<dbReference type="PANTHER" id="PTHR38378:SF3">
    <property type="entry name" value="MYOSIN HEAVY CHAIN-LIKE PROTEIN"/>
    <property type="match status" value="1"/>
</dbReference>
<evidence type="ECO:0000256" key="2">
    <source>
        <dbReference type="SAM" id="MobiDB-lite"/>
    </source>
</evidence>
<dbReference type="InterPro" id="IPR006912">
    <property type="entry name" value="Harbinger_derived_prot"/>
</dbReference>
<name>A0AA35VUG8_LACSI</name>
<keyword evidence="4" id="KW-1185">Reference proteome</keyword>
<proteinExistence type="predicted"/>
<dbReference type="EMBL" id="OX465077">
    <property type="protein sequence ID" value="CAI9269932.1"/>
    <property type="molecule type" value="Genomic_DNA"/>
</dbReference>
<dbReference type="AlphaFoldDB" id="A0AA35VUG8"/>
<dbReference type="Proteomes" id="UP001177003">
    <property type="component" value="Chromosome 1"/>
</dbReference>
<sequence length="613" mass="70400">MSERTARESLYTLSRGVVETFGDVYLRKPSLHDLQELYAAHEECHGFPGMIGSIDCTHWKWKNCPVAWKGQYASGHHGSPSLVLEAVASQDLWIWHVFFGVAGSNNDVNVLDQSPIFDDLLNGKAPDAPFTVNGNEYKYGYYLTDGIYPQYSTFVKAFRHPVEERDKFFKRRQEGARKDMERAFGVLKAKWHIVEHAARPLDLETLRYIMYACIIMHNMVVEDKGRNIAHYIPTEPRHVQFQPGTADYLHRVVDIQDANKHKQLREDLADHIFYGSTRRKRGNFHEASPPHLSLSLSLSLFFFSDHHILSFHGVDEQYDDSALEGVAANVKLLLKLVQDHKEACQTHKRDGRRMLRVAGMMTILDMVRTRIQKCQSFGADRSELRRCNSDMRTSIVENEKRSTESHVVDDKEKLKRQLSASSAARKSLEAMCSSLGKEKEIMMGELARKAHELAEMEDHIQDLKAQNDSLLERVKDCAEVHEPGVKESQESSSVYEHNKALKDQLMRSLNGYRNMKKNLTEVREENLLMQSKIEEMAIKVGASLEKIRRYRQNHNENNEELSDIEEGILELEHISKCFDIGDRKKGKRGECGHVNKKNSVPKPIRASERRGVL</sequence>
<reference evidence="3" key="1">
    <citation type="submission" date="2023-04" db="EMBL/GenBank/DDBJ databases">
        <authorList>
            <person name="Vijverberg K."/>
            <person name="Xiong W."/>
            <person name="Schranz E."/>
        </authorList>
    </citation>
    <scope>NUCLEOTIDE SEQUENCE</scope>
</reference>
<evidence type="ECO:0000313" key="3">
    <source>
        <dbReference type="EMBL" id="CAI9269932.1"/>
    </source>
</evidence>
<organism evidence="3 4">
    <name type="scientific">Lactuca saligna</name>
    <name type="common">Willowleaf lettuce</name>
    <dbReference type="NCBI Taxonomy" id="75948"/>
    <lineage>
        <taxon>Eukaryota</taxon>
        <taxon>Viridiplantae</taxon>
        <taxon>Streptophyta</taxon>
        <taxon>Embryophyta</taxon>
        <taxon>Tracheophyta</taxon>
        <taxon>Spermatophyta</taxon>
        <taxon>Magnoliopsida</taxon>
        <taxon>eudicotyledons</taxon>
        <taxon>Gunneridae</taxon>
        <taxon>Pentapetalae</taxon>
        <taxon>asterids</taxon>
        <taxon>campanulids</taxon>
        <taxon>Asterales</taxon>
        <taxon>Asteraceae</taxon>
        <taxon>Cichorioideae</taxon>
        <taxon>Cichorieae</taxon>
        <taxon>Lactucinae</taxon>
        <taxon>Lactuca</taxon>
    </lineage>
</organism>
<protein>
    <submittedName>
        <fullName evidence="3">Uncharacterized protein</fullName>
    </submittedName>
</protein>
<gene>
    <name evidence="3" type="ORF">LSALG_LOCUS10278</name>
</gene>
<keyword evidence="1" id="KW-0175">Coiled coil</keyword>
<accession>A0AA35VUG8</accession>
<dbReference type="PANTHER" id="PTHR38378">
    <property type="entry name" value="MYOSIN HEAVY CHAIN-LIKE PROTEIN"/>
    <property type="match status" value="1"/>
</dbReference>
<feature type="coiled-coil region" evidence="1">
    <location>
        <begin position="411"/>
        <end position="480"/>
    </location>
</feature>
<feature type="region of interest" description="Disordered" evidence="2">
    <location>
        <begin position="584"/>
        <end position="613"/>
    </location>
</feature>